<proteinExistence type="predicted"/>
<dbReference type="GO" id="GO:0003700">
    <property type="term" value="F:DNA-binding transcription factor activity"/>
    <property type="evidence" value="ECO:0007669"/>
    <property type="project" value="InterPro"/>
</dbReference>
<dbReference type="GO" id="GO:0043565">
    <property type="term" value="F:sequence-specific DNA binding"/>
    <property type="evidence" value="ECO:0007669"/>
    <property type="project" value="InterPro"/>
</dbReference>
<evidence type="ECO:0000313" key="6">
    <source>
        <dbReference type="Proteomes" id="UP000625316"/>
    </source>
</evidence>
<dbReference type="InterPro" id="IPR050204">
    <property type="entry name" value="AraC_XylS_family_regulators"/>
</dbReference>
<dbReference type="Gene3D" id="1.10.10.60">
    <property type="entry name" value="Homeodomain-like"/>
    <property type="match status" value="2"/>
</dbReference>
<evidence type="ECO:0000256" key="3">
    <source>
        <dbReference type="ARBA" id="ARBA00023163"/>
    </source>
</evidence>
<dbReference type="PROSITE" id="PS01124">
    <property type="entry name" value="HTH_ARAC_FAMILY_2"/>
    <property type="match status" value="1"/>
</dbReference>
<evidence type="ECO:0000313" key="5">
    <source>
        <dbReference type="EMBL" id="MBE9032945.1"/>
    </source>
</evidence>
<dbReference type="SUPFAM" id="SSF46689">
    <property type="entry name" value="Homeodomain-like"/>
    <property type="match status" value="2"/>
</dbReference>
<keyword evidence="3" id="KW-0804">Transcription</keyword>
<keyword evidence="2" id="KW-0238">DNA-binding</keyword>
<gene>
    <name evidence="5" type="ORF">IQ266_24725</name>
</gene>
<keyword evidence="6" id="KW-1185">Reference proteome</keyword>
<keyword evidence="1" id="KW-0805">Transcription regulation</keyword>
<feature type="domain" description="HTH araC/xylS-type" evidence="4">
    <location>
        <begin position="199"/>
        <end position="297"/>
    </location>
</feature>
<dbReference type="InterPro" id="IPR009057">
    <property type="entry name" value="Homeodomain-like_sf"/>
</dbReference>
<accession>A0A928Z778</accession>
<comment type="caution">
    <text evidence="5">The sequence shown here is derived from an EMBL/GenBank/DDBJ whole genome shotgun (WGS) entry which is preliminary data.</text>
</comment>
<dbReference type="Pfam" id="PF12833">
    <property type="entry name" value="HTH_18"/>
    <property type="match status" value="1"/>
</dbReference>
<dbReference type="PANTHER" id="PTHR46796">
    <property type="entry name" value="HTH-TYPE TRANSCRIPTIONAL ACTIVATOR RHAS-RELATED"/>
    <property type="match status" value="1"/>
</dbReference>
<dbReference type="EMBL" id="JADEXQ010000137">
    <property type="protein sequence ID" value="MBE9032945.1"/>
    <property type="molecule type" value="Genomic_DNA"/>
</dbReference>
<evidence type="ECO:0000256" key="2">
    <source>
        <dbReference type="ARBA" id="ARBA00023125"/>
    </source>
</evidence>
<dbReference type="SMART" id="SM00342">
    <property type="entry name" value="HTH_ARAC"/>
    <property type="match status" value="1"/>
</dbReference>
<evidence type="ECO:0000256" key="1">
    <source>
        <dbReference type="ARBA" id="ARBA00023015"/>
    </source>
</evidence>
<dbReference type="InterPro" id="IPR018060">
    <property type="entry name" value="HTH_AraC"/>
</dbReference>
<evidence type="ECO:0000259" key="4">
    <source>
        <dbReference type="PROSITE" id="PS01124"/>
    </source>
</evidence>
<dbReference type="Proteomes" id="UP000625316">
    <property type="component" value="Unassembled WGS sequence"/>
</dbReference>
<sequence>MAEQILRNYQTSRAGTSNPFPQQFQLSSSEINWPGIQLCHEVQPACESPKFHLEDYRLAINVGQPAQINIINNGKAQSDTVDFRDLSIMQPSEYVVGWAHTVEFLTIDIQPDFLARQAEILNGKPNFELQPHFSTQDHLIFQIGRALQTDLQNHSTAAGSRLYAETMRNVLTMHLLRHYSSTPAKLSNRSHQLSKTQLQLVTDYIAANLTQDLSLQELAAIAQLNQYQFSRMFKASIGTSPYRYVIQQRIEHAKQLLQQGNLPTSEIALICGFSHQSHLNRHFKQITGVTPKVFLRQA</sequence>
<dbReference type="PANTHER" id="PTHR46796:SF6">
    <property type="entry name" value="ARAC SUBFAMILY"/>
    <property type="match status" value="1"/>
</dbReference>
<reference evidence="5" key="1">
    <citation type="submission" date="2020-10" db="EMBL/GenBank/DDBJ databases">
        <authorList>
            <person name="Castelo-Branco R."/>
            <person name="Eusebio N."/>
            <person name="Adriana R."/>
            <person name="Vieira A."/>
            <person name="Brugerolle De Fraissinette N."/>
            <person name="Rezende De Castro R."/>
            <person name="Schneider M.P."/>
            <person name="Vasconcelos V."/>
            <person name="Leao P.N."/>
        </authorList>
    </citation>
    <scope>NUCLEOTIDE SEQUENCE</scope>
    <source>
        <strain evidence="5">LEGE 11480</strain>
    </source>
</reference>
<organism evidence="5 6">
    <name type="scientific">Romeriopsis navalis LEGE 11480</name>
    <dbReference type="NCBI Taxonomy" id="2777977"/>
    <lineage>
        <taxon>Bacteria</taxon>
        <taxon>Bacillati</taxon>
        <taxon>Cyanobacteriota</taxon>
        <taxon>Cyanophyceae</taxon>
        <taxon>Leptolyngbyales</taxon>
        <taxon>Leptolyngbyaceae</taxon>
        <taxon>Romeriopsis</taxon>
        <taxon>Romeriopsis navalis</taxon>
    </lineage>
</organism>
<name>A0A928Z778_9CYAN</name>
<protein>
    <submittedName>
        <fullName evidence="5">Helix-turn-helix transcriptional regulator</fullName>
    </submittedName>
</protein>
<dbReference type="RefSeq" id="WP_264327758.1">
    <property type="nucleotide sequence ID" value="NZ_JADEXQ010000137.1"/>
</dbReference>
<dbReference type="AlphaFoldDB" id="A0A928Z778"/>